<name>A0A7Z2VNH4_9BACL</name>
<protein>
    <submittedName>
        <fullName evidence="1">Uncharacterized protein</fullName>
    </submittedName>
</protein>
<gene>
    <name evidence="1" type="ORF">HH215_24845</name>
</gene>
<accession>A0A7Z2VNH4</accession>
<sequence>MAERTLMAYFKTPWEAERAVERLRSLRLAEHAIDRFDGYPGEGVQHRDKIEYPLSADFPGLGYLTLGGNFNPDSGVLAAASVSASGYSSGGSDNRMTGRDILLTAIVDEGDYDQALRIVQDAGAL</sequence>
<dbReference type="RefSeq" id="WP_169282337.1">
    <property type="nucleotide sequence ID" value="NZ_CP051680.1"/>
</dbReference>
<keyword evidence="2" id="KW-1185">Reference proteome</keyword>
<reference evidence="1 2" key="1">
    <citation type="submission" date="2020-04" db="EMBL/GenBank/DDBJ databases">
        <title>Genome sequencing of novel species.</title>
        <authorList>
            <person name="Heo J."/>
            <person name="Kim S.-J."/>
            <person name="Kim J.-S."/>
            <person name="Hong S.-B."/>
            <person name="Kwon S.-W."/>
        </authorList>
    </citation>
    <scope>NUCLEOTIDE SEQUENCE [LARGE SCALE GENOMIC DNA]</scope>
    <source>
        <strain evidence="1 2">MFER-1</strain>
    </source>
</reference>
<proteinExistence type="predicted"/>
<dbReference type="AlphaFoldDB" id="A0A7Z2VNH4"/>
<dbReference type="KEGG" id="cheb:HH215_24845"/>
<organism evidence="1 2">
    <name type="scientific">Cohnella herbarum</name>
    <dbReference type="NCBI Taxonomy" id="2728023"/>
    <lineage>
        <taxon>Bacteria</taxon>
        <taxon>Bacillati</taxon>
        <taxon>Bacillota</taxon>
        <taxon>Bacilli</taxon>
        <taxon>Bacillales</taxon>
        <taxon>Paenibacillaceae</taxon>
        <taxon>Cohnella</taxon>
    </lineage>
</organism>
<dbReference type="Proteomes" id="UP000502248">
    <property type="component" value="Chromosome"/>
</dbReference>
<evidence type="ECO:0000313" key="2">
    <source>
        <dbReference type="Proteomes" id="UP000502248"/>
    </source>
</evidence>
<dbReference type="EMBL" id="CP051680">
    <property type="protein sequence ID" value="QJD86085.1"/>
    <property type="molecule type" value="Genomic_DNA"/>
</dbReference>
<evidence type="ECO:0000313" key="1">
    <source>
        <dbReference type="EMBL" id="QJD86085.1"/>
    </source>
</evidence>